<feature type="domain" description="DUF5753" evidence="1">
    <location>
        <begin position="34"/>
        <end position="180"/>
    </location>
</feature>
<organism evidence="2">
    <name type="scientific">Streptomyces sp. R41</name>
    <dbReference type="NCBI Taxonomy" id="3238632"/>
    <lineage>
        <taxon>Bacteria</taxon>
        <taxon>Bacillati</taxon>
        <taxon>Actinomycetota</taxon>
        <taxon>Actinomycetes</taxon>
        <taxon>Kitasatosporales</taxon>
        <taxon>Streptomycetaceae</taxon>
        <taxon>Streptomyces</taxon>
    </lineage>
</organism>
<dbReference type="AlphaFoldDB" id="A0AB39RSN8"/>
<dbReference type="RefSeq" id="WP_369252839.1">
    <property type="nucleotide sequence ID" value="NZ_CP163443.1"/>
</dbReference>
<protein>
    <submittedName>
        <fullName evidence="2">Scr1 family TA system antitoxin-like transcriptional regulator</fullName>
    </submittedName>
</protein>
<reference evidence="2" key="1">
    <citation type="submission" date="2024-07" db="EMBL/GenBank/DDBJ databases">
        <authorList>
            <person name="Yu S.T."/>
        </authorList>
    </citation>
    <scope>NUCLEOTIDE SEQUENCE</scope>
    <source>
        <strain evidence="2">R41</strain>
    </source>
</reference>
<proteinExistence type="predicted"/>
<gene>
    <name evidence="2" type="ORF">AB5J53_43430</name>
</gene>
<dbReference type="EMBL" id="CP163443">
    <property type="protein sequence ID" value="XDQ59247.1"/>
    <property type="molecule type" value="Genomic_DNA"/>
</dbReference>
<accession>A0AB39RSN8</accession>
<dbReference type="Pfam" id="PF19054">
    <property type="entry name" value="DUF5753"/>
    <property type="match status" value="1"/>
</dbReference>
<sequence length="216" mass="23603">MTATVRNEQRRNAGLTRPSSALGLPITWGVPWHGARRIQIYASTLVPGPLQIYGYREAVRSYPLARECGHDEAVLPNGVPVTFMLEESVLHHQVGGHDVMCAQISHLLGVLDPAKYDSVSLIPLHAVRRPEELPMEPFVIIDSRQVVLPVTPVPVVLEHREQTSRYTAAFARLHRLALTGFSASQHLSGLLSTLAPTSEDLANIREGSDLPCAATA</sequence>
<dbReference type="InterPro" id="IPR043917">
    <property type="entry name" value="DUF5753"/>
</dbReference>
<name>A0AB39RSN8_9ACTN</name>
<evidence type="ECO:0000313" key="2">
    <source>
        <dbReference type="EMBL" id="XDQ59247.1"/>
    </source>
</evidence>
<evidence type="ECO:0000259" key="1">
    <source>
        <dbReference type="Pfam" id="PF19054"/>
    </source>
</evidence>